<dbReference type="AlphaFoldDB" id="A0A915EC83"/>
<dbReference type="WBParaSite" id="jg480">
    <property type="protein sequence ID" value="jg480"/>
    <property type="gene ID" value="jg480"/>
</dbReference>
<sequence length="145" mass="16683">MSEGLDLGLFEEAIGPAHYVFREAKEVFLPNRETTCGSCSAIGHTSRSKLCPNYRQRSEIAGPSKKSRKGSVERSERSPKKVDEKKKSNSNHDRKDPRKRQPIQDFGRHPVSRRYDSSTSNRDNYHDKNRRSRYLCRGSLTRLVS</sequence>
<feature type="compositionally biased region" description="Basic and acidic residues" evidence="1">
    <location>
        <begin position="70"/>
        <end position="96"/>
    </location>
</feature>
<proteinExistence type="predicted"/>
<evidence type="ECO:0000313" key="3">
    <source>
        <dbReference type="Proteomes" id="UP000887574"/>
    </source>
</evidence>
<name>A0A915EC83_9BILA</name>
<keyword evidence="3" id="KW-1185">Reference proteome</keyword>
<dbReference type="InterPro" id="IPR041670">
    <property type="entry name" value="Znf-CCHC_6"/>
</dbReference>
<evidence type="ECO:0000313" key="4">
    <source>
        <dbReference type="WBParaSite" id="jg480"/>
    </source>
</evidence>
<evidence type="ECO:0000256" key="1">
    <source>
        <dbReference type="SAM" id="MobiDB-lite"/>
    </source>
</evidence>
<dbReference type="Proteomes" id="UP000887574">
    <property type="component" value="Unplaced"/>
</dbReference>
<protein>
    <submittedName>
        <fullName evidence="4">Zinc knuckle domain-containing protein</fullName>
    </submittedName>
</protein>
<dbReference type="Pfam" id="PF15288">
    <property type="entry name" value="zf-CCHC_6"/>
    <property type="match status" value="1"/>
</dbReference>
<feature type="domain" description="Zinc knuckle" evidence="2">
    <location>
        <begin position="36"/>
        <end position="57"/>
    </location>
</feature>
<feature type="region of interest" description="Disordered" evidence="1">
    <location>
        <begin position="38"/>
        <end position="131"/>
    </location>
</feature>
<organism evidence="3 4">
    <name type="scientific">Ditylenchus dipsaci</name>
    <dbReference type="NCBI Taxonomy" id="166011"/>
    <lineage>
        <taxon>Eukaryota</taxon>
        <taxon>Metazoa</taxon>
        <taxon>Ecdysozoa</taxon>
        <taxon>Nematoda</taxon>
        <taxon>Chromadorea</taxon>
        <taxon>Rhabditida</taxon>
        <taxon>Tylenchina</taxon>
        <taxon>Tylenchomorpha</taxon>
        <taxon>Sphaerularioidea</taxon>
        <taxon>Anguinidae</taxon>
        <taxon>Anguininae</taxon>
        <taxon>Ditylenchus</taxon>
    </lineage>
</organism>
<evidence type="ECO:0000259" key="2">
    <source>
        <dbReference type="Pfam" id="PF15288"/>
    </source>
</evidence>
<accession>A0A915EC83</accession>
<reference evidence="4" key="1">
    <citation type="submission" date="2022-11" db="UniProtKB">
        <authorList>
            <consortium name="WormBaseParasite"/>
        </authorList>
    </citation>
    <scope>IDENTIFICATION</scope>
</reference>